<organism evidence="1 2">
    <name type="scientific">Sporanaerobium hydrogeniformans</name>
    <dbReference type="NCBI Taxonomy" id="3072179"/>
    <lineage>
        <taxon>Bacteria</taxon>
        <taxon>Bacillati</taxon>
        <taxon>Bacillota</taxon>
        <taxon>Clostridia</taxon>
        <taxon>Lachnospirales</taxon>
        <taxon>Lachnospiraceae</taxon>
        <taxon>Sporanaerobium</taxon>
    </lineage>
</organism>
<accession>A0AC61DA24</accession>
<dbReference type="EMBL" id="PEDL01000024">
    <property type="protein sequence ID" value="PHV69566.1"/>
    <property type="molecule type" value="Genomic_DNA"/>
</dbReference>
<name>A0AC61DA24_9FIRM</name>
<protein>
    <submittedName>
        <fullName evidence="1">Uncharacterized protein</fullName>
    </submittedName>
</protein>
<proteinExistence type="predicted"/>
<dbReference type="Proteomes" id="UP000224460">
    <property type="component" value="Unassembled WGS sequence"/>
</dbReference>
<comment type="caution">
    <text evidence="1">The sequence shown here is derived from an EMBL/GenBank/DDBJ whole genome shotgun (WGS) entry which is preliminary data.</text>
</comment>
<evidence type="ECO:0000313" key="2">
    <source>
        <dbReference type="Proteomes" id="UP000224460"/>
    </source>
</evidence>
<keyword evidence="2" id="KW-1185">Reference proteome</keyword>
<gene>
    <name evidence="1" type="ORF">CS063_15075</name>
</gene>
<sequence>MDKDFINRKINEITQHGKLTNLQEIAKANDILIYEGNWGTETAGAYHYRYRIKIIMLNTALTYYHMQIVLAHEIAHAIIHPYEEANFSLIGLKKDKKENEANYFACKLLDVVGFWGNENLCIYEDELSKADRCFIEAYRKYVTE</sequence>
<evidence type="ECO:0000313" key="1">
    <source>
        <dbReference type="EMBL" id="PHV69566.1"/>
    </source>
</evidence>
<reference evidence="1" key="1">
    <citation type="submission" date="2017-10" db="EMBL/GenBank/DDBJ databases">
        <title>Genome sequence of cellulolytic Lachnospiraceae bacterium XHS1971 isolated from hotspring sediment.</title>
        <authorList>
            <person name="Vasudevan G."/>
            <person name="Joshi A.J."/>
            <person name="Hivarkar S."/>
            <person name="Lanjekar V.B."/>
            <person name="Dhakephalkar P.K."/>
            <person name="Dagar S."/>
        </authorList>
    </citation>
    <scope>NUCLEOTIDE SEQUENCE</scope>
    <source>
        <strain evidence="1">XHS1971</strain>
    </source>
</reference>